<dbReference type="OrthoDB" id="2399834at2759"/>
<protein>
    <submittedName>
        <fullName evidence="2">Uncharacterized protein</fullName>
    </submittedName>
</protein>
<evidence type="ECO:0000313" key="3">
    <source>
        <dbReference type="Proteomes" id="UP000726737"/>
    </source>
</evidence>
<organism evidence="2 3">
    <name type="scientific">Mortierella polycephala</name>
    <dbReference type="NCBI Taxonomy" id="41804"/>
    <lineage>
        <taxon>Eukaryota</taxon>
        <taxon>Fungi</taxon>
        <taxon>Fungi incertae sedis</taxon>
        <taxon>Mucoromycota</taxon>
        <taxon>Mortierellomycotina</taxon>
        <taxon>Mortierellomycetes</taxon>
        <taxon>Mortierellales</taxon>
        <taxon>Mortierellaceae</taxon>
        <taxon>Mortierella</taxon>
    </lineage>
</organism>
<keyword evidence="3" id="KW-1185">Reference proteome</keyword>
<sequence>MTVEDYYKIYKEGLTSIIHEVQTPTEVKDRAHSILSKTNLEVFRAKYNMWRVEVEKDKAKDSIAKGYASLAKGAGALLQVEDVDSFENAMTEISSTYRCCTPPPHVPGLTEDLNLEDNIADFCHDGELQDFMDEAGFSMALDALPTMPDLPQGQQDMLDSLFEGKVTLKVLSGRIDDLMKVSNPVPDVNRYIFTAFQPYRAAFMNTGIISQDINERQYFRDYVVELLRGALSIQGIPYMWGEVYVPAVSYRKSNDADATGRGKFADGASEVDGHQVFLSESSKLHRVTASKDQEDKAKLKRMLRDLFNFTILEMIRNKDGVKPNLTVFGSRTFKDTTELIAMDYHGMYRTYCLGSFRIMAAANDVKNLKECFEMCLRFSMAVKEQITERSEMGKLQDVEVIKLTKAARKLLTHTSCTPPNPPTQTSRSPSKQRAQQRAQQRARHNAQQ</sequence>
<accession>A0A9P6PQG2</accession>
<dbReference type="Proteomes" id="UP000726737">
    <property type="component" value="Unassembled WGS sequence"/>
</dbReference>
<reference evidence="2" key="1">
    <citation type="journal article" date="2020" name="Fungal Divers.">
        <title>Resolving the Mortierellaceae phylogeny through synthesis of multi-gene phylogenetics and phylogenomics.</title>
        <authorList>
            <person name="Vandepol N."/>
            <person name="Liber J."/>
            <person name="Desiro A."/>
            <person name="Na H."/>
            <person name="Kennedy M."/>
            <person name="Barry K."/>
            <person name="Grigoriev I.V."/>
            <person name="Miller A.N."/>
            <person name="O'Donnell K."/>
            <person name="Stajich J.E."/>
            <person name="Bonito G."/>
        </authorList>
    </citation>
    <scope>NUCLEOTIDE SEQUENCE</scope>
    <source>
        <strain evidence="2">KOD948</strain>
    </source>
</reference>
<comment type="caution">
    <text evidence="2">The sequence shown here is derived from an EMBL/GenBank/DDBJ whole genome shotgun (WGS) entry which is preliminary data.</text>
</comment>
<dbReference type="EMBL" id="JAAAJA010000660">
    <property type="protein sequence ID" value="KAG0250688.1"/>
    <property type="molecule type" value="Genomic_DNA"/>
</dbReference>
<proteinExistence type="predicted"/>
<feature type="region of interest" description="Disordered" evidence="1">
    <location>
        <begin position="412"/>
        <end position="448"/>
    </location>
</feature>
<evidence type="ECO:0000313" key="2">
    <source>
        <dbReference type="EMBL" id="KAG0250688.1"/>
    </source>
</evidence>
<dbReference type="AlphaFoldDB" id="A0A9P6PQG2"/>
<gene>
    <name evidence="2" type="ORF">BG011_008183</name>
</gene>
<evidence type="ECO:0000256" key="1">
    <source>
        <dbReference type="SAM" id="MobiDB-lite"/>
    </source>
</evidence>
<name>A0A9P6PQG2_9FUNG</name>
<feature type="compositionally biased region" description="Polar residues" evidence="1">
    <location>
        <begin position="412"/>
        <end position="431"/>
    </location>
</feature>